<comment type="similarity">
    <text evidence="2 6">Belongs to the UPF0677 family.</text>
</comment>
<dbReference type="Pfam" id="PF04072">
    <property type="entry name" value="LCM"/>
    <property type="match status" value="1"/>
</dbReference>
<evidence type="ECO:0000256" key="6">
    <source>
        <dbReference type="RuleBase" id="RU362030"/>
    </source>
</evidence>
<dbReference type="RefSeq" id="WP_047224845.1">
    <property type="nucleotide sequence ID" value="NZ_JWIO01000051.1"/>
</dbReference>
<evidence type="ECO:0000256" key="5">
    <source>
        <dbReference type="ARBA" id="ARBA00022691"/>
    </source>
</evidence>
<evidence type="ECO:0000256" key="3">
    <source>
        <dbReference type="ARBA" id="ARBA00022603"/>
    </source>
</evidence>
<evidence type="ECO:0000256" key="4">
    <source>
        <dbReference type="ARBA" id="ARBA00022679"/>
    </source>
</evidence>
<keyword evidence="3 6" id="KW-0489">Methyltransferase</keyword>
<dbReference type="InterPro" id="IPR029063">
    <property type="entry name" value="SAM-dependent_MTases_sf"/>
</dbReference>
<dbReference type="GO" id="GO:0032259">
    <property type="term" value="P:methylation"/>
    <property type="evidence" value="ECO:0007669"/>
    <property type="project" value="UniProtKB-KW"/>
</dbReference>
<keyword evidence="5 6" id="KW-0949">S-adenosyl-L-methionine</keyword>
<proteinExistence type="inferred from homology"/>
<keyword evidence="8" id="KW-1185">Reference proteome</keyword>
<keyword evidence="4" id="KW-0808">Transferase</keyword>
<protein>
    <recommendedName>
        <fullName evidence="6">S-adenosyl-L-methionine-dependent methyltransferase</fullName>
        <ecNumber evidence="6">2.1.1.-</ecNumber>
    </recommendedName>
</protein>
<evidence type="ECO:0000313" key="8">
    <source>
        <dbReference type="Proteomes" id="UP000035425"/>
    </source>
</evidence>
<dbReference type="SUPFAM" id="SSF53335">
    <property type="entry name" value="S-adenosyl-L-methionine-dependent methyltransferases"/>
    <property type="match status" value="1"/>
</dbReference>
<dbReference type="GO" id="GO:0008168">
    <property type="term" value="F:methyltransferase activity"/>
    <property type="evidence" value="ECO:0007669"/>
    <property type="project" value="UniProtKB-KW"/>
</dbReference>
<dbReference type="PANTHER" id="PTHR43619:SF2">
    <property type="entry name" value="S-ADENOSYL-L-METHIONINE-DEPENDENT METHYLTRANSFERASES SUPERFAMILY PROTEIN"/>
    <property type="match status" value="1"/>
</dbReference>
<evidence type="ECO:0000256" key="2">
    <source>
        <dbReference type="ARBA" id="ARBA00008138"/>
    </source>
</evidence>
<dbReference type="InterPro" id="IPR011610">
    <property type="entry name" value="SAM_mthyl_Trfase_ML2640-like"/>
</dbReference>
<comment type="function">
    <text evidence="1 6">Exhibits S-adenosyl-L-methionine-dependent methyltransferase activity.</text>
</comment>
<evidence type="ECO:0000313" key="7">
    <source>
        <dbReference type="EMBL" id="KLL09918.1"/>
    </source>
</evidence>
<dbReference type="Gene3D" id="3.40.50.150">
    <property type="entry name" value="Vaccinia Virus protein VP39"/>
    <property type="match status" value="1"/>
</dbReference>
<dbReference type="Proteomes" id="UP000035425">
    <property type="component" value="Unassembled WGS sequence"/>
</dbReference>
<gene>
    <name evidence="7" type="ORF">FrCorBMG51_21590</name>
</gene>
<name>A0ABR5EZV0_9ACTN</name>
<dbReference type="InterPro" id="IPR007213">
    <property type="entry name" value="Ppm1/Ppm2/Tcmp"/>
</dbReference>
<evidence type="ECO:0000256" key="1">
    <source>
        <dbReference type="ARBA" id="ARBA00003907"/>
    </source>
</evidence>
<sequence>MRRRPASRTAVLVCQGRAVADGRLAPGRFHDPTAIALLRDEERVPVDQVRAGAPPQGWGPRVEFEMVRAASEVMVARTVAIDEAVRSRLSPQLVILGAGLDDRAWRMPELAEVDVFEVDHQASQRDKRDRVGVLAPCARSLRFVTVDFSGDRLEDVLASAGHHRAVPTTWVWEGVVPYLTRAQVAATMAAVDHCSTPGSRLIVTYQSPSLSTAVGRVAAGAMTLVARQPRPWAAEPRRSSWTAAAMRALLTSHRFPVAADNDLFTVAAGLPVEVKQHRSLRSGRIAVADRPR</sequence>
<comment type="caution">
    <text evidence="7">The sequence shown here is derived from an EMBL/GenBank/DDBJ whole genome shotgun (WGS) entry which is preliminary data.</text>
</comment>
<dbReference type="PANTHER" id="PTHR43619">
    <property type="entry name" value="S-ADENOSYL-L-METHIONINE-DEPENDENT METHYLTRANSFERASE YKTD-RELATED"/>
    <property type="match status" value="1"/>
</dbReference>
<dbReference type="NCBIfam" id="TIGR00027">
    <property type="entry name" value="mthyl_TIGR00027"/>
    <property type="match status" value="1"/>
</dbReference>
<accession>A0ABR5EZV0</accession>
<organism evidence="7 8">
    <name type="scientific">Protofrankia coriariae</name>
    <dbReference type="NCBI Taxonomy" id="1562887"/>
    <lineage>
        <taxon>Bacteria</taxon>
        <taxon>Bacillati</taxon>
        <taxon>Actinomycetota</taxon>
        <taxon>Actinomycetes</taxon>
        <taxon>Frankiales</taxon>
        <taxon>Frankiaceae</taxon>
        <taxon>Protofrankia</taxon>
    </lineage>
</organism>
<dbReference type="EMBL" id="JWIO01000051">
    <property type="protein sequence ID" value="KLL09918.1"/>
    <property type="molecule type" value="Genomic_DNA"/>
</dbReference>
<dbReference type="EC" id="2.1.1.-" evidence="6"/>
<reference evidence="7 8" key="1">
    <citation type="submission" date="2014-12" db="EMBL/GenBank/DDBJ databases">
        <title>Frankia sp. BMG5.1 draft genome.</title>
        <authorList>
            <person name="Gtari M."/>
            <person name="Ghodhbane-Gtari F."/>
            <person name="Nouioui I."/>
            <person name="Ktari A."/>
            <person name="Hezbri K."/>
            <person name="Mimouni W."/>
            <person name="Sbissi I."/>
            <person name="Ayari A."/>
            <person name="Yamanaka T."/>
            <person name="Normand P."/>
            <person name="Tisa L.S."/>
            <person name="Boudabous A."/>
        </authorList>
    </citation>
    <scope>NUCLEOTIDE SEQUENCE [LARGE SCALE GENOMIC DNA]</scope>
    <source>
        <strain evidence="7 8">BMG5.1</strain>
    </source>
</reference>